<sequence length="447" mass="50003">MRPERRREAVATSATSAETTREMHHLVVSALKTLRLPVDAFTSSESSEVTASGRSTLSLKRLVQLKQMPKLQPVGSVYSSDLALRLLFSCRNADVIAVHTTVASEKSELSEVSDISTVDDPRKLAELCVDALNLELSRRPYRHIVRVRLPDVSDVALGARPDRILVQVREFAECRTSGAVDAALRAQLPLTIVFRDDALVVVDKPANVLSVDGTDASALPSVHRCIADVYPEARMVHRLDQETSGLLVVALTKSAAQSLNAQFRDRSVEKVYMARVDGWMDDPEDDSASTRCLRVPMEKHPSQQLVQRVAPERDDVDPSSSLWSLTEYRVRSRAVDGVQEDWRSTMVDLTPVTGKTHQLRLHMQHLGHPILGDSLYSPERVYHRASRLCLHAAKLAFTHPVTNERLRFESLRPADFFASWRHSASSPQRPHSRLYRAVEADCCVVKR</sequence>
<feature type="domain" description="Pseudouridine synthase RsuA/RluA-like" evidence="1">
    <location>
        <begin position="199"/>
        <end position="365"/>
    </location>
</feature>
<dbReference type="PANTHER" id="PTHR21600:SF89">
    <property type="entry name" value="RIBOSOMAL LARGE SUBUNIT PSEUDOURIDINE SYNTHASE A"/>
    <property type="match status" value="1"/>
</dbReference>
<dbReference type="SUPFAM" id="SSF55120">
    <property type="entry name" value="Pseudouridine synthase"/>
    <property type="match status" value="1"/>
</dbReference>
<organism evidence="2 3">
    <name type="scientific">Hyaloperonospora brassicae</name>
    <name type="common">Brassica downy mildew</name>
    <name type="synonym">Peronospora brassicae</name>
    <dbReference type="NCBI Taxonomy" id="162125"/>
    <lineage>
        <taxon>Eukaryota</taxon>
        <taxon>Sar</taxon>
        <taxon>Stramenopiles</taxon>
        <taxon>Oomycota</taxon>
        <taxon>Peronosporomycetes</taxon>
        <taxon>Peronosporales</taxon>
        <taxon>Peronosporaceae</taxon>
        <taxon>Hyaloperonospora</taxon>
    </lineage>
</organism>
<dbReference type="Proteomes" id="UP001162031">
    <property type="component" value="Unassembled WGS sequence"/>
</dbReference>
<proteinExistence type="predicted"/>
<dbReference type="GO" id="GO:0009982">
    <property type="term" value="F:pseudouridine synthase activity"/>
    <property type="evidence" value="ECO:0007669"/>
    <property type="project" value="InterPro"/>
</dbReference>
<dbReference type="Gene3D" id="3.30.2350.10">
    <property type="entry name" value="Pseudouridine synthase"/>
    <property type="match status" value="1"/>
</dbReference>
<keyword evidence="3" id="KW-1185">Reference proteome</keyword>
<reference evidence="2" key="1">
    <citation type="submission" date="2022-12" db="EMBL/GenBank/DDBJ databases">
        <authorList>
            <person name="Webb A."/>
        </authorList>
    </citation>
    <scope>NUCLEOTIDE SEQUENCE</scope>
    <source>
        <strain evidence="2">Hp1</strain>
    </source>
</reference>
<protein>
    <recommendedName>
        <fullName evidence="1">Pseudouridine synthase RsuA/RluA-like domain-containing protein</fullName>
    </recommendedName>
</protein>
<dbReference type="InterPro" id="IPR006145">
    <property type="entry name" value="PsdUridine_synth_RsuA/RluA"/>
</dbReference>
<evidence type="ECO:0000313" key="3">
    <source>
        <dbReference type="Proteomes" id="UP001162031"/>
    </source>
</evidence>
<comment type="caution">
    <text evidence="2">The sequence shown here is derived from an EMBL/GenBank/DDBJ whole genome shotgun (WGS) entry which is preliminary data.</text>
</comment>
<gene>
    <name evidence="2" type="ORF">HBR001_LOCUS2474</name>
</gene>
<dbReference type="GO" id="GO:0000455">
    <property type="term" value="P:enzyme-directed rRNA pseudouridine synthesis"/>
    <property type="evidence" value="ECO:0007669"/>
    <property type="project" value="TreeGrafter"/>
</dbReference>
<evidence type="ECO:0000259" key="1">
    <source>
        <dbReference type="Pfam" id="PF00849"/>
    </source>
</evidence>
<dbReference type="EMBL" id="CANTFL010000323">
    <property type="protein sequence ID" value="CAI5720806.1"/>
    <property type="molecule type" value="Genomic_DNA"/>
</dbReference>
<dbReference type="AlphaFoldDB" id="A0AAV0TIA6"/>
<dbReference type="InterPro" id="IPR050188">
    <property type="entry name" value="RluA_PseudoU_synthase"/>
</dbReference>
<dbReference type="PROSITE" id="PS01129">
    <property type="entry name" value="PSI_RLU"/>
    <property type="match status" value="1"/>
</dbReference>
<dbReference type="Pfam" id="PF00849">
    <property type="entry name" value="PseudoU_synth_2"/>
    <property type="match status" value="1"/>
</dbReference>
<dbReference type="CDD" id="cd02869">
    <property type="entry name" value="PseudoU_synth_RluA_like"/>
    <property type="match status" value="1"/>
</dbReference>
<dbReference type="InterPro" id="IPR020103">
    <property type="entry name" value="PsdUridine_synth_cat_dom_sf"/>
</dbReference>
<dbReference type="GO" id="GO:0003723">
    <property type="term" value="F:RNA binding"/>
    <property type="evidence" value="ECO:0007669"/>
    <property type="project" value="InterPro"/>
</dbReference>
<evidence type="ECO:0000313" key="2">
    <source>
        <dbReference type="EMBL" id="CAI5720806.1"/>
    </source>
</evidence>
<dbReference type="PANTHER" id="PTHR21600">
    <property type="entry name" value="MITOCHONDRIAL RNA PSEUDOURIDINE SYNTHASE"/>
    <property type="match status" value="1"/>
</dbReference>
<dbReference type="InterPro" id="IPR006224">
    <property type="entry name" value="PsdUridine_synth_RluA-like_CS"/>
</dbReference>
<accession>A0AAV0TIA6</accession>
<name>A0AAV0TIA6_HYABA</name>